<evidence type="ECO:0000313" key="2">
    <source>
        <dbReference type="Proteomes" id="UP000499080"/>
    </source>
</evidence>
<dbReference type="Proteomes" id="UP000499080">
    <property type="component" value="Unassembled WGS sequence"/>
</dbReference>
<evidence type="ECO:0000313" key="1">
    <source>
        <dbReference type="EMBL" id="GBO03049.1"/>
    </source>
</evidence>
<name>A0A4Y2TQY8_ARAVE</name>
<keyword evidence="2" id="KW-1185">Reference proteome</keyword>
<reference evidence="1 2" key="1">
    <citation type="journal article" date="2019" name="Sci. Rep.">
        <title>Orb-weaving spider Araneus ventricosus genome elucidates the spidroin gene catalogue.</title>
        <authorList>
            <person name="Kono N."/>
            <person name="Nakamura H."/>
            <person name="Ohtoshi R."/>
            <person name="Moran D.A.P."/>
            <person name="Shinohara A."/>
            <person name="Yoshida Y."/>
            <person name="Fujiwara M."/>
            <person name="Mori M."/>
            <person name="Tomita M."/>
            <person name="Arakawa K."/>
        </authorList>
    </citation>
    <scope>NUCLEOTIDE SEQUENCE [LARGE SCALE GENOMIC DNA]</scope>
</reference>
<evidence type="ECO:0008006" key="3">
    <source>
        <dbReference type="Google" id="ProtNLM"/>
    </source>
</evidence>
<accession>A0A4Y2TQY8</accession>
<organism evidence="1 2">
    <name type="scientific">Araneus ventricosus</name>
    <name type="common">Orbweaver spider</name>
    <name type="synonym">Epeira ventricosa</name>
    <dbReference type="NCBI Taxonomy" id="182803"/>
    <lineage>
        <taxon>Eukaryota</taxon>
        <taxon>Metazoa</taxon>
        <taxon>Ecdysozoa</taxon>
        <taxon>Arthropoda</taxon>
        <taxon>Chelicerata</taxon>
        <taxon>Arachnida</taxon>
        <taxon>Araneae</taxon>
        <taxon>Araneomorphae</taxon>
        <taxon>Entelegynae</taxon>
        <taxon>Araneoidea</taxon>
        <taxon>Araneidae</taxon>
        <taxon>Araneus</taxon>
    </lineage>
</organism>
<dbReference type="AlphaFoldDB" id="A0A4Y2TQY8"/>
<dbReference type="OrthoDB" id="5874425at2759"/>
<dbReference type="EMBL" id="BGPR01030490">
    <property type="protein sequence ID" value="GBO03049.1"/>
    <property type="molecule type" value="Genomic_DNA"/>
</dbReference>
<proteinExistence type="predicted"/>
<sequence>MNHDCTFIIHIVKRDKKLLESCPRKDKAFCIKCKRKQHVSIYKNSNDDLIPLTTANQVNIFASNVTHLQTAKVFITGLARITKLIFCILDGGCEASFVSTRLMGILNLKVISTDNLEARGFEPHSSETQPRRRVQLELSSTWNKSSVSLSAFESSNTYASHQTVPTDITLFARQKKLKLANPYEKKKIICELKF</sequence>
<gene>
    <name evidence="1" type="ORF">AVEN_38553_1</name>
</gene>
<protein>
    <recommendedName>
        <fullName evidence="3">Peptidase aspartic putative domain-containing protein</fullName>
    </recommendedName>
</protein>
<comment type="caution">
    <text evidence="1">The sequence shown here is derived from an EMBL/GenBank/DDBJ whole genome shotgun (WGS) entry which is preliminary data.</text>
</comment>